<dbReference type="InterPro" id="IPR012296">
    <property type="entry name" value="Nuclease_put_TT1808"/>
</dbReference>
<evidence type="ECO:0000313" key="3">
    <source>
        <dbReference type="Proteomes" id="UP000322110"/>
    </source>
</evidence>
<keyword evidence="2" id="KW-0540">Nuclease</keyword>
<name>A0A5B2TBY6_9PROT</name>
<keyword evidence="2" id="KW-0378">Hydrolase</keyword>
<keyword evidence="2" id="KW-0255">Endonuclease</keyword>
<keyword evidence="3" id="KW-1185">Reference proteome</keyword>
<proteinExistence type="predicted"/>
<dbReference type="SUPFAM" id="SSF52980">
    <property type="entry name" value="Restriction endonuclease-like"/>
    <property type="match status" value="1"/>
</dbReference>
<dbReference type="CDD" id="cd06260">
    <property type="entry name" value="DUF820-like"/>
    <property type="match status" value="1"/>
</dbReference>
<dbReference type="OrthoDB" id="7262039at2"/>
<evidence type="ECO:0000259" key="1">
    <source>
        <dbReference type="Pfam" id="PF05685"/>
    </source>
</evidence>
<comment type="caution">
    <text evidence="2">The sequence shown here is derived from an EMBL/GenBank/DDBJ whole genome shotgun (WGS) entry which is preliminary data.</text>
</comment>
<dbReference type="GO" id="GO:0004519">
    <property type="term" value="F:endonuclease activity"/>
    <property type="evidence" value="ECO:0007669"/>
    <property type="project" value="UniProtKB-KW"/>
</dbReference>
<evidence type="ECO:0000313" key="2">
    <source>
        <dbReference type="EMBL" id="KAA2211593.1"/>
    </source>
</evidence>
<organism evidence="2 3">
    <name type="scientific">Teichococcus oryzae</name>
    <dbReference type="NCBI Taxonomy" id="1608942"/>
    <lineage>
        <taxon>Bacteria</taxon>
        <taxon>Pseudomonadati</taxon>
        <taxon>Pseudomonadota</taxon>
        <taxon>Alphaproteobacteria</taxon>
        <taxon>Acetobacterales</taxon>
        <taxon>Roseomonadaceae</taxon>
        <taxon>Roseomonas</taxon>
    </lineage>
</organism>
<dbReference type="Pfam" id="PF05685">
    <property type="entry name" value="Uma2"/>
    <property type="match status" value="1"/>
</dbReference>
<gene>
    <name evidence="2" type="ORF">F0Q34_19220</name>
</gene>
<dbReference type="AlphaFoldDB" id="A0A5B2TBY6"/>
<reference evidence="2 3" key="1">
    <citation type="journal article" date="2015" name="Int. J. Syst. Evol. Microbiol.">
        <title>Roseomonas oryzae sp. nov., isolated from paddy rhizosphere soil.</title>
        <authorList>
            <person name="Ramaprasad E.V."/>
            <person name="Sasikala Ch."/>
            <person name="Ramana Ch.V."/>
        </authorList>
    </citation>
    <scope>NUCLEOTIDE SEQUENCE [LARGE SCALE GENOMIC DNA]</scope>
    <source>
        <strain evidence="2 3">KCTC 42542</strain>
    </source>
</reference>
<dbReference type="Proteomes" id="UP000322110">
    <property type="component" value="Unassembled WGS sequence"/>
</dbReference>
<dbReference type="Gene3D" id="3.90.1570.10">
    <property type="entry name" value="tt1808, chain A"/>
    <property type="match status" value="1"/>
</dbReference>
<dbReference type="PANTHER" id="PTHR36558:SF1">
    <property type="entry name" value="RESTRICTION ENDONUCLEASE DOMAIN-CONTAINING PROTEIN-RELATED"/>
    <property type="match status" value="1"/>
</dbReference>
<dbReference type="InterPro" id="IPR008538">
    <property type="entry name" value="Uma2"/>
</dbReference>
<dbReference type="EMBL" id="VUKA01000020">
    <property type="protein sequence ID" value="KAA2211593.1"/>
    <property type="molecule type" value="Genomic_DNA"/>
</dbReference>
<sequence length="195" mass="21524">MNVAFRKPMSLQEFLIWEEGQGQRFEFDGFHPVAMTGGTEAHSTLQANLAISVGGRLRGKPCRFHGSDLKVEVAGSIRYPDGFVLCSSPDPRRTVVRDPVVIFEVLSNSTASIDRITKNHEYAATPSIQRYIMLEQDRIGATVFSRAGDDWIGHILKEDAVLHMPEIGIDVPLAELYEGLDFSQPADAAPEGPIE</sequence>
<dbReference type="PANTHER" id="PTHR36558">
    <property type="entry name" value="GLR1098 PROTEIN"/>
    <property type="match status" value="1"/>
</dbReference>
<dbReference type="RefSeq" id="WP_149813916.1">
    <property type="nucleotide sequence ID" value="NZ_VUKA01000020.1"/>
</dbReference>
<accession>A0A5B2TBY6</accession>
<dbReference type="InterPro" id="IPR011335">
    <property type="entry name" value="Restrct_endonuc-II-like"/>
</dbReference>
<feature type="domain" description="Putative restriction endonuclease" evidence="1">
    <location>
        <begin position="11"/>
        <end position="156"/>
    </location>
</feature>
<protein>
    <submittedName>
        <fullName evidence="2">Uma2 family endonuclease</fullName>
    </submittedName>
</protein>